<gene>
    <name evidence="1" type="ORF">BT96DRAFT_989548</name>
</gene>
<accession>A0A6A4I649</accession>
<dbReference type="Proteomes" id="UP000799118">
    <property type="component" value="Unassembled WGS sequence"/>
</dbReference>
<name>A0A6A4I649_9AGAR</name>
<reference evidence="1" key="1">
    <citation type="journal article" date="2019" name="Environ. Microbiol.">
        <title>Fungal ecological strategies reflected in gene transcription - a case study of two litter decomposers.</title>
        <authorList>
            <person name="Barbi F."/>
            <person name="Kohler A."/>
            <person name="Barry K."/>
            <person name="Baskaran P."/>
            <person name="Daum C."/>
            <person name="Fauchery L."/>
            <person name="Ihrmark K."/>
            <person name="Kuo A."/>
            <person name="LaButti K."/>
            <person name="Lipzen A."/>
            <person name="Morin E."/>
            <person name="Grigoriev I.V."/>
            <person name="Henrissat B."/>
            <person name="Lindahl B."/>
            <person name="Martin F."/>
        </authorList>
    </citation>
    <scope>NUCLEOTIDE SEQUENCE</scope>
    <source>
        <strain evidence="1">JB14</strain>
    </source>
</reference>
<dbReference type="EMBL" id="ML769418">
    <property type="protein sequence ID" value="KAE9404274.1"/>
    <property type="molecule type" value="Genomic_DNA"/>
</dbReference>
<evidence type="ECO:0000313" key="2">
    <source>
        <dbReference type="Proteomes" id="UP000799118"/>
    </source>
</evidence>
<organism evidence="1 2">
    <name type="scientific">Gymnopus androsaceus JB14</name>
    <dbReference type="NCBI Taxonomy" id="1447944"/>
    <lineage>
        <taxon>Eukaryota</taxon>
        <taxon>Fungi</taxon>
        <taxon>Dikarya</taxon>
        <taxon>Basidiomycota</taxon>
        <taxon>Agaricomycotina</taxon>
        <taxon>Agaricomycetes</taxon>
        <taxon>Agaricomycetidae</taxon>
        <taxon>Agaricales</taxon>
        <taxon>Marasmiineae</taxon>
        <taxon>Omphalotaceae</taxon>
        <taxon>Gymnopus</taxon>
    </lineage>
</organism>
<keyword evidence="2" id="KW-1185">Reference proteome</keyword>
<protein>
    <submittedName>
        <fullName evidence="1">Uncharacterized protein</fullName>
    </submittedName>
</protein>
<evidence type="ECO:0000313" key="1">
    <source>
        <dbReference type="EMBL" id="KAE9404274.1"/>
    </source>
</evidence>
<proteinExistence type="predicted"/>
<dbReference type="AlphaFoldDB" id="A0A6A4I649"/>
<dbReference type="OrthoDB" id="2570975at2759"/>
<sequence>MFCTNVIPFGPSSPTWVQVKDKEWEMTLPVSSIRVPDPPTFHLVLQYCYLRSQDMFFSVFIPDLYLFWTRPRSSLPTVYTNFMANCTSEDAIRALAVYLGTMFEPWKLFKYAQIVHRVWLNVCALGVFDEILWKVIEGCYQVLQRASWRPESTRPPLAAVNM</sequence>